<evidence type="ECO:0000256" key="3">
    <source>
        <dbReference type="ARBA" id="ARBA00022777"/>
    </source>
</evidence>
<dbReference type="PANTHER" id="PTHR37419:SF8">
    <property type="entry name" value="TOXIN YJJJ"/>
    <property type="match status" value="1"/>
</dbReference>
<dbReference type="InterPro" id="IPR052028">
    <property type="entry name" value="HipA_Ser/Thr_kinase"/>
</dbReference>
<gene>
    <name evidence="6" type="ORF">Xvie_01138</name>
</gene>
<dbReference type="RefSeq" id="WP_086108380.1">
    <property type="nucleotide sequence ID" value="NZ_CAWNGD010000084.1"/>
</dbReference>
<reference evidence="6 7" key="1">
    <citation type="submission" date="2016-10" db="EMBL/GenBank/DDBJ databases">
        <title>Systematic genetic and metabolomic analysis of Xenorhabdus and Photorhabdus spp., highlights the requirements for a dual symbiotic and pathogenic life style.</title>
        <authorList>
            <person name="Tobias N.J."/>
            <person name="Wolff H."/>
            <person name="Djahanschiri B."/>
            <person name="Pidot S.J."/>
            <person name="Stinear T.P."/>
            <person name="Ebersberger I."/>
            <person name="Bode H.B."/>
        </authorList>
    </citation>
    <scope>NUCLEOTIDE SEQUENCE [LARGE SCALE GENOMIC DNA]</scope>
    <source>
        <strain evidence="6 7">DSM 22392</strain>
    </source>
</reference>
<protein>
    <submittedName>
        <fullName evidence="6">Phosphatidylinositol kinase</fullName>
    </submittedName>
</protein>
<dbReference type="GO" id="GO:0005829">
    <property type="term" value="C:cytosol"/>
    <property type="evidence" value="ECO:0007669"/>
    <property type="project" value="TreeGrafter"/>
</dbReference>
<dbReference type="InterPro" id="IPR017508">
    <property type="entry name" value="HipA_N1"/>
</dbReference>
<evidence type="ECO:0000256" key="2">
    <source>
        <dbReference type="ARBA" id="ARBA00022679"/>
    </source>
</evidence>
<dbReference type="AlphaFoldDB" id="A0A1Y2SFA1"/>
<evidence type="ECO:0000313" key="7">
    <source>
        <dbReference type="Proteomes" id="UP000194350"/>
    </source>
</evidence>
<dbReference type="Proteomes" id="UP000194350">
    <property type="component" value="Unassembled WGS sequence"/>
</dbReference>
<dbReference type="GO" id="GO:0004674">
    <property type="term" value="F:protein serine/threonine kinase activity"/>
    <property type="evidence" value="ECO:0007669"/>
    <property type="project" value="TreeGrafter"/>
</dbReference>
<dbReference type="STRING" id="351656.Xvie_01138"/>
<dbReference type="OrthoDB" id="9805913at2"/>
<proteinExistence type="inferred from homology"/>
<evidence type="ECO:0000313" key="6">
    <source>
        <dbReference type="EMBL" id="OTA17293.1"/>
    </source>
</evidence>
<keyword evidence="7" id="KW-1185">Reference proteome</keyword>
<evidence type="ECO:0000259" key="5">
    <source>
        <dbReference type="Pfam" id="PF13657"/>
    </source>
</evidence>
<dbReference type="Gene3D" id="1.10.1070.20">
    <property type="match status" value="1"/>
</dbReference>
<feature type="domain" description="HipA-like C-terminal" evidence="4">
    <location>
        <begin position="162"/>
        <end position="377"/>
    </location>
</feature>
<keyword evidence="2" id="KW-0808">Transferase</keyword>
<dbReference type="Pfam" id="PF13657">
    <property type="entry name" value="Couple_hipA"/>
    <property type="match status" value="1"/>
</dbReference>
<evidence type="ECO:0000259" key="4">
    <source>
        <dbReference type="Pfam" id="PF07804"/>
    </source>
</evidence>
<dbReference type="Pfam" id="PF07804">
    <property type="entry name" value="HipA_C"/>
    <property type="match status" value="1"/>
</dbReference>
<comment type="caution">
    <text evidence="6">The sequence shown here is derived from an EMBL/GenBank/DDBJ whole genome shotgun (WGS) entry which is preliminary data.</text>
</comment>
<keyword evidence="3 6" id="KW-0418">Kinase</keyword>
<accession>A0A1Y2SFA1</accession>
<organism evidence="6 7">
    <name type="scientific">Xenorhabdus vietnamensis</name>
    <dbReference type="NCBI Taxonomy" id="351656"/>
    <lineage>
        <taxon>Bacteria</taxon>
        <taxon>Pseudomonadati</taxon>
        <taxon>Pseudomonadota</taxon>
        <taxon>Gammaproteobacteria</taxon>
        <taxon>Enterobacterales</taxon>
        <taxon>Morganellaceae</taxon>
        <taxon>Xenorhabdus</taxon>
    </lineage>
</organism>
<name>A0A1Y2SFA1_9GAMM</name>
<dbReference type="EMBL" id="MUBJ01000004">
    <property type="protein sequence ID" value="OTA17293.1"/>
    <property type="molecule type" value="Genomic_DNA"/>
</dbReference>
<feature type="domain" description="HipA N-terminal subdomain 1" evidence="5">
    <location>
        <begin position="19"/>
        <end position="118"/>
    </location>
</feature>
<evidence type="ECO:0000256" key="1">
    <source>
        <dbReference type="ARBA" id="ARBA00010164"/>
    </source>
</evidence>
<dbReference type="InterPro" id="IPR012893">
    <property type="entry name" value="HipA-like_C"/>
</dbReference>
<dbReference type="PANTHER" id="PTHR37419">
    <property type="entry name" value="SERINE/THREONINE-PROTEIN KINASE TOXIN HIPA"/>
    <property type="match status" value="1"/>
</dbReference>
<comment type="similarity">
    <text evidence="1">Belongs to the HipA Ser/Thr kinase family.</text>
</comment>
<sequence length="413" mass="46152">MLNTPLNVKRKLSDGSSILVGQLAENREGVYFQYDDEYLAIHPKSLSPFLIKPDTSLQKAPKEPHYGLHGVFGDSLPDGWGLYLMDRVFRANDHNPKMVTALERLAYIGEQCSGALYYEPVMSFSDSNERDIDFITLGKEAVKEFEGTGSDFLNSLMDASGSGGARPKLNVTKCADGRFSTHADAIGEKLIIKLTSDRFSLKHSESLVEYAYMKMARNVGIEVPAFELLDAGNGHFWLQQTRFDCSAQGRYHMISACGLLDASFKEPSLDYVDLVKVTRHLCGVKEAQKLVKRALFNYLTVNQDDHAKNFAFLADDADNWRLSPFYDVVYMPSPYNEHMTSFNGNGKAITSVALAQLAGQAGFSSVASLMDMLEEIYDETRRFQSIANDLGIDKSLAATIDQHMEHKWSELKI</sequence>